<keyword evidence="1" id="KW-0732">Signal</keyword>
<dbReference type="PANTHER" id="PTHR43649:SF14">
    <property type="entry name" value="BLR3389 PROTEIN"/>
    <property type="match status" value="1"/>
</dbReference>
<dbReference type="PROSITE" id="PS51257">
    <property type="entry name" value="PROKAR_LIPOPROTEIN"/>
    <property type="match status" value="1"/>
</dbReference>
<dbReference type="SUPFAM" id="SSF53850">
    <property type="entry name" value="Periplasmic binding protein-like II"/>
    <property type="match status" value="1"/>
</dbReference>
<protein>
    <submittedName>
        <fullName evidence="2">Extracellular solute-binding protein</fullName>
    </submittedName>
</protein>
<dbReference type="Proteomes" id="UP001589747">
    <property type="component" value="Unassembled WGS sequence"/>
</dbReference>
<proteinExistence type="predicted"/>
<organism evidence="2 3">
    <name type="scientific">Paenibacillus aurantiacus</name>
    <dbReference type="NCBI Taxonomy" id="1936118"/>
    <lineage>
        <taxon>Bacteria</taxon>
        <taxon>Bacillati</taxon>
        <taxon>Bacillota</taxon>
        <taxon>Bacilli</taxon>
        <taxon>Bacillales</taxon>
        <taxon>Paenibacillaceae</taxon>
        <taxon>Paenibacillus</taxon>
    </lineage>
</organism>
<evidence type="ECO:0000313" key="2">
    <source>
        <dbReference type="EMBL" id="MFB9326070.1"/>
    </source>
</evidence>
<feature type="signal peptide" evidence="1">
    <location>
        <begin position="1"/>
        <end position="19"/>
    </location>
</feature>
<reference evidence="2 3" key="1">
    <citation type="submission" date="2024-09" db="EMBL/GenBank/DDBJ databases">
        <authorList>
            <person name="Sun Q."/>
            <person name="Mori K."/>
        </authorList>
    </citation>
    <scope>NUCLEOTIDE SEQUENCE [LARGE SCALE GENOMIC DNA]</scope>
    <source>
        <strain evidence="2 3">TISTR 2452</strain>
    </source>
</reference>
<dbReference type="RefSeq" id="WP_377493015.1">
    <property type="nucleotide sequence ID" value="NZ_JBHMDO010000017.1"/>
</dbReference>
<keyword evidence="3" id="KW-1185">Reference proteome</keyword>
<dbReference type="EMBL" id="JBHMDO010000017">
    <property type="protein sequence ID" value="MFB9326070.1"/>
    <property type="molecule type" value="Genomic_DNA"/>
</dbReference>
<dbReference type="InterPro" id="IPR050490">
    <property type="entry name" value="Bact_solute-bd_prot1"/>
</dbReference>
<accession>A0ABV5KMD8</accession>
<name>A0ABV5KMD8_9BACL</name>
<dbReference type="InterPro" id="IPR006059">
    <property type="entry name" value="SBP"/>
</dbReference>
<dbReference type="Gene3D" id="3.40.190.10">
    <property type="entry name" value="Periplasmic binding protein-like II"/>
    <property type="match status" value="2"/>
</dbReference>
<feature type="chain" id="PRO_5046201128" evidence="1">
    <location>
        <begin position="20"/>
        <end position="448"/>
    </location>
</feature>
<comment type="caution">
    <text evidence="2">The sequence shown here is derived from an EMBL/GenBank/DDBJ whole genome shotgun (WGS) entry which is preliminary data.</text>
</comment>
<evidence type="ECO:0000256" key="1">
    <source>
        <dbReference type="SAM" id="SignalP"/>
    </source>
</evidence>
<dbReference type="Pfam" id="PF01547">
    <property type="entry name" value="SBP_bac_1"/>
    <property type="match status" value="1"/>
</dbReference>
<evidence type="ECO:0000313" key="3">
    <source>
        <dbReference type="Proteomes" id="UP001589747"/>
    </source>
</evidence>
<gene>
    <name evidence="2" type="ORF">ACFFSY_09125</name>
</gene>
<dbReference type="PANTHER" id="PTHR43649">
    <property type="entry name" value="ARABINOSE-BINDING PROTEIN-RELATED"/>
    <property type="match status" value="1"/>
</dbReference>
<sequence>MRRGWWKAAAAIAGLPLLAACLGNNGGTYDEAPRGQPPARTAASGKAVQAEGVVTLKLFTALSDRANGAGKVEQELIDAYMAANPGVKIEVEALQDEPYKSKIKVYAATNDLPDIIQTWGQASFIKPLIDNELLMPLDLGDYVAAGFMPGAVDGFSQDGNAYGLPRSTDYFLMYYNRKMFADNGVPIPKTTDELKTTVKKFRAKGINPIAVNGMDLWSFPIWFEYVHQRLTGDFSLMDRALRREMPFNADSFLAAAREMQQLAEMGAFADGYLTADYGTARNLFGQGQAAMYLLGSWEIGLATDAAFPDAFRENVGAMAYPASAQATSTGTAVWYGGGYSIARHTRHPEEAEAFLRYFFQPEHWAKRLWEKGAGIPASRFALTGKETALQKQLLAILEKTTSRSGTPILDEGTPEWKETIMDLHGKLLEGVITPEAFVEGLDEAASRD</sequence>